<dbReference type="GeneID" id="17317950"/>
<dbReference type="CDD" id="cd06257">
    <property type="entry name" value="DnaJ"/>
    <property type="match status" value="1"/>
</dbReference>
<dbReference type="PANTHER" id="PTHR44313">
    <property type="entry name" value="DNAJ HOMOLOG SUBFAMILY C MEMBER 17"/>
    <property type="match status" value="1"/>
</dbReference>
<evidence type="ECO:0000313" key="8">
    <source>
        <dbReference type="EMBL" id="CDF39941.1"/>
    </source>
</evidence>
<comment type="subcellular location">
    <subcellularLocation>
        <location evidence="2">Cytoplasm</location>
    </subcellularLocation>
    <subcellularLocation>
        <location evidence="1">Nucleus</location>
    </subcellularLocation>
</comment>
<organism evidence="8 9">
    <name type="scientific">Chondrus crispus</name>
    <name type="common">Carrageen Irish moss</name>
    <name type="synonym">Polymorpha crispa</name>
    <dbReference type="NCBI Taxonomy" id="2769"/>
    <lineage>
        <taxon>Eukaryota</taxon>
        <taxon>Rhodophyta</taxon>
        <taxon>Florideophyceae</taxon>
        <taxon>Rhodymeniophycidae</taxon>
        <taxon>Gigartinales</taxon>
        <taxon>Gigartinaceae</taxon>
        <taxon>Chondrus</taxon>
    </lineage>
</organism>
<keyword evidence="4" id="KW-0143">Chaperone</keyword>
<protein>
    <recommendedName>
        <fullName evidence="7">J domain-containing protein</fullName>
    </recommendedName>
</protein>
<keyword evidence="5" id="KW-0539">Nucleus</keyword>
<dbReference type="OrthoDB" id="5699at2759"/>
<dbReference type="InterPro" id="IPR001623">
    <property type="entry name" value="DnaJ_domain"/>
</dbReference>
<dbReference type="InterPro" id="IPR036869">
    <property type="entry name" value="J_dom_sf"/>
</dbReference>
<dbReference type="Gramene" id="CDF39941">
    <property type="protein sequence ID" value="CDF39941"/>
    <property type="gene ID" value="CHC_T00006901001"/>
</dbReference>
<evidence type="ECO:0000256" key="4">
    <source>
        <dbReference type="ARBA" id="ARBA00023186"/>
    </source>
</evidence>
<dbReference type="OMA" id="DAMAKPH"/>
<evidence type="ECO:0000256" key="3">
    <source>
        <dbReference type="ARBA" id="ARBA00022490"/>
    </source>
</evidence>
<dbReference type="Gene3D" id="1.10.287.110">
    <property type="entry name" value="DnaJ domain"/>
    <property type="match status" value="1"/>
</dbReference>
<dbReference type="KEGG" id="ccp:CHC_T00006901001"/>
<dbReference type="RefSeq" id="XP_005710235.1">
    <property type="nucleotide sequence ID" value="XM_005710178.1"/>
</dbReference>
<evidence type="ECO:0000256" key="2">
    <source>
        <dbReference type="ARBA" id="ARBA00004496"/>
    </source>
</evidence>
<dbReference type="Proteomes" id="UP000012073">
    <property type="component" value="Unassembled WGS sequence"/>
</dbReference>
<sequence length="200" mass="22700">MEEEDVALYETLGLDPDATDVLTLTDRDISRAYRKAALKWHPDKNQGDAQAATKFSEVFSAYETLTSPPERAKIDAAIRAVRSRRERFQKLDESRKQLKSELYRREAEANATAKQKVNLNNAALKRMQREIERLRQEALRPDAMAKPHPARKPRYKPESSSSAGEWANVVGYEEFRSPSSSGNNIDFDIFEQAVLSGTNP</sequence>
<dbReference type="InterPro" id="IPR052094">
    <property type="entry name" value="Pre-mRNA-splicing_ERAD"/>
</dbReference>
<dbReference type="PhylomeDB" id="R7QR40"/>
<dbReference type="PANTHER" id="PTHR44313:SF1">
    <property type="entry name" value="DNAJ HOMOLOG SUBFAMILY C MEMBER 17"/>
    <property type="match status" value="1"/>
</dbReference>
<dbReference type="PRINTS" id="PR00625">
    <property type="entry name" value="JDOMAIN"/>
</dbReference>
<dbReference type="AlphaFoldDB" id="R7QR40"/>
<feature type="region of interest" description="Disordered" evidence="6">
    <location>
        <begin position="138"/>
        <end position="164"/>
    </location>
</feature>
<proteinExistence type="predicted"/>
<evidence type="ECO:0000256" key="6">
    <source>
        <dbReference type="SAM" id="MobiDB-lite"/>
    </source>
</evidence>
<dbReference type="EMBL" id="HG002094">
    <property type="protein sequence ID" value="CDF39941.1"/>
    <property type="molecule type" value="Genomic_DNA"/>
</dbReference>
<evidence type="ECO:0000256" key="5">
    <source>
        <dbReference type="ARBA" id="ARBA00023242"/>
    </source>
</evidence>
<keyword evidence="9" id="KW-1185">Reference proteome</keyword>
<evidence type="ECO:0000256" key="1">
    <source>
        <dbReference type="ARBA" id="ARBA00004123"/>
    </source>
</evidence>
<accession>R7QR40</accession>
<evidence type="ECO:0000313" key="9">
    <source>
        <dbReference type="Proteomes" id="UP000012073"/>
    </source>
</evidence>
<dbReference type="GO" id="GO:0005737">
    <property type="term" value="C:cytoplasm"/>
    <property type="evidence" value="ECO:0007669"/>
    <property type="project" value="UniProtKB-SubCell"/>
</dbReference>
<dbReference type="SMART" id="SM00271">
    <property type="entry name" value="DnaJ"/>
    <property type="match status" value="1"/>
</dbReference>
<keyword evidence="3" id="KW-0963">Cytoplasm</keyword>
<dbReference type="GO" id="GO:0005681">
    <property type="term" value="C:spliceosomal complex"/>
    <property type="evidence" value="ECO:0007669"/>
    <property type="project" value="TreeGrafter"/>
</dbReference>
<dbReference type="SUPFAM" id="SSF46565">
    <property type="entry name" value="Chaperone J-domain"/>
    <property type="match status" value="1"/>
</dbReference>
<dbReference type="GO" id="GO:0000390">
    <property type="term" value="P:spliceosomal complex disassembly"/>
    <property type="evidence" value="ECO:0007669"/>
    <property type="project" value="TreeGrafter"/>
</dbReference>
<reference evidence="9" key="1">
    <citation type="journal article" date="2013" name="Proc. Natl. Acad. Sci. U.S.A.">
        <title>Genome structure and metabolic features in the red seaweed Chondrus crispus shed light on evolution of the Archaeplastida.</title>
        <authorList>
            <person name="Collen J."/>
            <person name="Porcel B."/>
            <person name="Carre W."/>
            <person name="Ball S.G."/>
            <person name="Chaparro C."/>
            <person name="Tonon T."/>
            <person name="Barbeyron T."/>
            <person name="Michel G."/>
            <person name="Noel B."/>
            <person name="Valentin K."/>
            <person name="Elias M."/>
            <person name="Artiguenave F."/>
            <person name="Arun A."/>
            <person name="Aury J.M."/>
            <person name="Barbosa-Neto J.F."/>
            <person name="Bothwell J.H."/>
            <person name="Bouget F.Y."/>
            <person name="Brillet L."/>
            <person name="Cabello-Hurtado F."/>
            <person name="Capella-Gutierrez S."/>
            <person name="Charrier B."/>
            <person name="Cladiere L."/>
            <person name="Cock J.M."/>
            <person name="Coelho S.M."/>
            <person name="Colleoni C."/>
            <person name="Czjzek M."/>
            <person name="Da Silva C."/>
            <person name="Delage L."/>
            <person name="Denoeud F."/>
            <person name="Deschamps P."/>
            <person name="Dittami S.M."/>
            <person name="Gabaldon T."/>
            <person name="Gachon C.M."/>
            <person name="Groisillier A."/>
            <person name="Herve C."/>
            <person name="Jabbari K."/>
            <person name="Katinka M."/>
            <person name="Kloareg B."/>
            <person name="Kowalczyk N."/>
            <person name="Labadie K."/>
            <person name="Leblanc C."/>
            <person name="Lopez P.J."/>
            <person name="McLachlan D.H."/>
            <person name="Meslet-Cladiere L."/>
            <person name="Moustafa A."/>
            <person name="Nehr Z."/>
            <person name="Nyvall Collen P."/>
            <person name="Panaud O."/>
            <person name="Partensky F."/>
            <person name="Poulain J."/>
            <person name="Rensing S.A."/>
            <person name="Rousvoal S."/>
            <person name="Samson G."/>
            <person name="Symeonidi A."/>
            <person name="Weissenbach J."/>
            <person name="Zambounis A."/>
            <person name="Wincker P."/>
            <person name="Boyen C."/>
        </authorList>
    </citation>
    <scope>NUCLEOTIDE SEQUENCE [LARGE SCALE GENOMIC DNA]</scope>
    <source>
        <strain evidence="9">cv. Stackhouse</strain>
    </source>
</reference>
<feature type="domain" description="J" evidence="7">
    <location>
        <begin position="7"/>
        <end position="78"/>
    </location>
</feature>
<evidence type="ECO:0000259" key="7">
    <source>
        <dbReference type="PROSITE" id="PS50076"/>
    </source>
</evidence>
<dbReference type="PROSITE" id="PS50076">
    <property type="entry name" value="DNAJ_2"/>
    <property type="match status" value="1"/>
</dbReference>
<gene>
    <name evidence="8" type="ORF">CHC_T00006901001</name>
</gene>
<dbReference type="Pfam" id="PF00226">
    <property type="entry name" value="DnaJ"/>
    <property type="match status" value="1"/>
</dbReference>
<name>R7QR40_CHOCR</name>